<dbReference type="InterPro" id="IPR031675">
    <property type="entry name" value="STPPase_N"/>
</dbReference>
<dbReference type="STRING" id="101127.A0A1X2GH64"/>
<keyword evidence="11" id="KW-1185">Reference proteome</keyword>
<dbReference type="EC" id="3.1.3.16" evidence="7"/>
<evidence type="ECO:0000256" key="2">
    <source>
        <dbReference type="ARBA" id="ARBA00022723"/>
    </source>
</evidence>
<keyword evidence="4" id="KW-0904">Protein phosphatase</keyword>
<comment type="catalytic activity">
    <reaction evidence="7">
        <text>O-phospho-L-threonyl-[protein] + H2O = L-threonyl-[protein] + phosphate</text>
        <dbReference type="Rhea" id="RHEA:47004"/>
        <dbReference type="Rhea" id="RHEA-COMP:11060"/>
        <dbReference type="Rhea" id="RHEA-COMP:11605"/>
        <dbReference type="ChEBI" id="CHEBI:15377"/>
        <dbReference type="ChEBI" id="CHEBI:30013"/>
        <dbReference type="ChEBI" id="CHEBI:43474"/>
        <dbReference type="ChEBI" id="CHEBI:61977"/>
        <dbReference type="EC" id="3.1.3.16"/>
    </reaction>
</comment>
<reference evidence="10 11" key="1">
    <citation type="submission" date="2016-07" db="EMBL/GenBank/DDBJ databases">
        <title>Pervasive Adenine N6-methylation of Active Genes in Fungi.</title>
        <authorList>
            <consortium name="DOE Joint Genome Institute"/>
            <person name="Mondo S.J."/>
            <person name="Dannebaum R.O."/>
            <person name="Kuo R.C."/>
            <person name="Labutti K."/>
            <person name="Haridas S."/>
            <person name="Kuo A."/>
            <person name="Salamov A."/>
            <person name="Ahrendt S.R."/>
            <person name="Lipzen A."/>
            <person name="Sullivan W."/>
            <person name="Andreopoulos W.B."/>
            <person name="Clum A."/>
            <person name="Lindquist E."/>
            <person name="Daum C."/>
            <person name="Ramamoorthy G.K."/>
            <person name="Gryganskyi A."/>
            <person name="Culley D."/>
            <person name="Magnuson J.K."/>
            <person name="James T.Y."/>
            <person name="O'Malley M.A."/>
            <person name="Stajich J.E."/>
            <person name="Spatafora J.W."/>
            <person name="Visel A."/>
            <person name="Grigoriev I.V."/>
        </authorList>
    </citation>
    <scope>NUCLEOTIDE SEQUENCE [LARGE SCALE GENOMIC DNA]</scope>
    <source>
        <strain evidence="10 11">NRRL 3301</strain>
    </source>
</reference>
<dbReference type="GO" id="GO:0005634">
    <property type="term" value="C:nucleus"/>
    <property type="evidence" value="ECO:0007669"/>
    <property type="project" value="TreeGrafter"/>
</dbReference>
<feature type="region of interest" description="Disordered" evidence="8">
    <location>
        <begin position="1"/>
        <end position="109"/>
    </location>
</feature>
<dbReference type="InterPro" id="IPR006186">
    <property type="entry name" value="Ser/Thr-sp_prot-phosphatase"/>
</dbReference>
<dbReference type="Gene3D" id="3.60.21.10">
    <property type="match status" value="1"/>
</dbReference>
<dbReference type="InterPro" id="IPR029052">
    <property type="entry name" value="Metallo-depent_PP-like"/>
</dbReference>
<dbReference type="GO" id="GO:0046872">
    <property type="term" value="F:metal ion binding"/>
    <property type="evidence" value="ECO:0007669"/>
    <property type="project" value="UniProtKB-KW"/>
</dbReference>
<dbReference type="FunFam" id="3.60.21.10:FF:000006">
    <property type="entry name" value="Serine/threonine-protein phosphatase"/>
    <property type="match status" value="1"/>
</dbReference>
<evidence type="ECO:0000256" key="7">
    <source>
        <dbReference type="RuleBase" id="RU004273"/>
    </source>
</evidence>
<dbReference type="PANTHER" id="PTHR11668">
    <property type="entry name" value="SERINE/THREONINE PROTEIN PHOSPHATASE"/>
    <property type="match status" value="1"/>
</dbReference>
<feature type="compositionally biased region" description="Basic and acidic residues" evidence="8">
    <location>
        <begin position="440"/>
        <end position="499"/>
    </location>
</feature>
<keyword evidence="2" id="KW-0479">Metal-binding</keyword>
<dbReference type="InterPro" id="IPR004843">
    <property type="entry name" value="Calcineurin-like_PHP"/>
</dbReference>
<dbReference type="EMBL" id="MCGT01000015">
    <property type="protein sequence ID" value="ORX53621.1"/>
    <property type="molecule type" value="Genomic_DNA"/>
</dbReference>
<proteinExistence type="inferred from homology"/>
<evidence type="ECO:0000256" key="3">
    <source>
        <dbReference type="ARBA" id="ARBA00022801"/>
    </source>
</evidence>
<keyword evidence="5" id="KW-0464">Manganese</keyword>
<dbReference type="Pfam" id="PF16891">
    <property type="entry name" value="STPPase_N"/>
    <property type="match status" value="1"/>
</dbReference>
<accession>A0A1X2GH64</accession>
<feature type="region of interest" description="Disordered" evidence="8">
    <location>
        <begin position="420"/>
        <end position="499"/>
    </location>
</feature>
<evidence type="ECO:0000256" key="6">
    <source>
        <dbReference type="ARBA" id="ARBA00029458"/>
    </source>
</evidence>
<dbReference type="GO" id="GO:0005737">
    <property type="term" value="C:cytoplasm"/>
    <property type="evidence" value="ECO:0007669"/>
    <property type="project" value="TreeGrafter"/>
</dbReference>
<dbReference type="OrthoDB" id="1930084at2759"/>
<evidence type="ECO:0000256" key="8">
    <source>
        <dbReference type="SAM" id="MobiDB-lite"/>
    </source>
</evidence>
<evidence type="ECO:0000256" key="1">
    <source>
        <dbReference type="ARBA" id="ARBA00001936"/>
    </source>
</evidence>
<gene>
    <name evidence="10" type="ORF">DM01DRAFT_1336154</name>
</gene>
<sequence length="499" mass="57252">MPRQVMPTDHLRPPQQHLDNDSDFEDNPYLRPYQSTPSLQDDDSYEPGPYDHFYTQQAQPNPDQPPAEAITAQADRSGLQRHPTQYPHGPGDANNEDPPKSRYRPVVKDQRDAKVTSKYAIESGFNIDDCIDRLVKVGQSKTYTKQVCLSPAEIFAICDRAKELFLSQPTLIELNPSVKVVGDVHGQYTDLIRLFEMSGYPPKANYLFLGDYVDRGKQSLETILLLLCYKLKYPSNFFLLRGNHETDNVSRVYGFYDECKRRTSTKMWKSFVDVFNTMPIAALIANRIFCVHGGLSPSLRSLDEIRMVERPCDIPDYGLLNDLLWSDPSDTAVEWEENERGVSYCFGRRIVNEFLAKHDLDLVCRAHMVVEDGYEFFNDRTLVTVFSAPNYCGEFDNYGAVMTVNDELLCSFALLQPPGMKPHPSHAPEHQHGQLHHHHDPYPAHHPSDRLPSPSDHDRSRVQSKVFQEKSEPKPRIEKSRVQSKVFHDEFEAERSSYL</sequence>
<comment type="cofactor">
    <cofactor evidence="1">
        <name>Mn(2+)</name>
        <dbReference type="ChEBI" id="CHEBI:29035"/>
    </cofactor>
</comment>
<evidence type="ECO:0000259" key="9">
    <source>
        <dbReference type="PROSITE" id="PS00125"/>
    </source>
</evidence>
<name>A0A1X2GH64_9FUNG</name>
<comment type="similarity">
    <text evidence="6">Belongs to the PPP phosphatase family. PP-Z subfamily.</text>
</comment>
<comment type="caution">
    <text evidence="10">The sequence shown here is derived from an EMBL/GenBank/DDBJ whole genome shotgun (WGS) entry which is preliminary data.</text>
</comment>
<evidence type="ECO:0000313" key="11">
    <source>
        <dbReference type="Proteomes" id="UP000242146"/>
    </source>
</evidence>
<protein>
    <recommendedName>
        <fullName evidence="7">Serine/threonine-protein phosphatase</fullName>
        <ecNumber evidence="7">3.1.3.16</ecNumber>
    </recommendedName>
</protein>
<dbReference type="PROSITE" id="PS00125">
    <property type="entry name" value="SER_THR_PHOSPHATASE"/>
    <property type="match status" value="1"/>
</dbReference>
<dbReference type="AlphaFoldDB" id="A0A1X2GH64"/>
<dbReference type="SMART" id="SM00156">
    <property type="entry name" value="PP2Ac"/>
    <property type="match status" value="1"/>
</dbReference>
<keyword evidence="3 7" id="KW-0378">Hydrolase</keyword>
<evidence type="ECO:0000256" key="5">
    <source>
        <dbReference type="ARBA" id="ARBA00023211"/>
    </source>
</evidence>
<dbReference type="Proteomes" id="UP000242146">
    <property type="component" value="Unassembled WGS sequence"/>
</dbReference>
<evidence type="ECO:0000313" key="10">
    <source>
        <dbReference type="EMBL" id="ORX53621.1"/>
    </source>
</evidence>
<dbReference type="PRINTS" id="PR00114">
    <property type="entry name" value="STPHPHTASE"/>
</dbReference>
<dbReference type="PANTHER" id="PTHR11668:SF484">
    <property type="entry name" value="SERINE_THREONINE-PROTEIN PHOSPHATASE PP-Z1-RELATED"/>
    <property type="match status" value="1"/>
</dbReference>
<evidence type="ECO:0000256" key="4">
    <source>
        <dbReference type="ARBA" id="ARBA00022912"/>
    </source>
</evidence>
<organism evidence="10 11">
    <name type="scientific">Hesseltinella vesiculosa</name>
    <dbReference type="NCBI Taxonomy" id="101127"/>
    <lineage>
        <taxon>Eukaryota</taxon>
        <taxon>Fungi</taxon>
        <taxon>Fungi incertae sedis</taxon>
        <taxon>Mucoromycota</taxon>
        <taxon>Mucoromycotina</taxon>
        <taxon>Mucoromycetes</taxon>
        <taxon>Mucorales</taxon>
        <taxon>Cunninghamellaceae</taxon>
        <taxon>Hesseltinella</taxon>
    </lineage>
</organism>
<dbReference type="InterPro" id="IPR050341">
    <property type="entry name" value="PP1_catalytic_subunit"/>
</dbReference>
<feature type="domain" description="Serine/threonine specific protein phosphatases" evidence="9">
    <location>
        <begin position="240"/>
        <end position="245"/>
    </location>
</feature>
<dbReference type="GO" id="GO:0004722">
    <property type="term" value="F:protein serine/threonine phosphatase activity"/>
    <property type="evidence" value="ECO:0007669"/>
    <property type="project" value="UniProtKB-EC"/>
</dbReference>
<dbReference type="SUPFAM" id="SSF56300">
    <property type="entry name" value="Metallo-dependent phosphatases"/>
    <property type="match status" value="1"/>
</dbReference>
<dbReference type="Pfam" id="PF00149">
    <property type="entry name" value="Metallophos"/>
    <property type="match status" value="1"/>
</dbReference>
<feature type="compositionally biased region" description="Low complexity" evidence="8">
    <location>
        <begin position="56"/>
        <end position="69"/>
    </location>
</feature>